<evidence type="ECO:0000313" key="6">
    <source>
        <dbReference type="Proteomes" id="UP000253410"/>
    </source>
</evidence>
<reference evidence="5 6" key="1">
    <citation type="submission" date="2018-05" db="EMBL/GenBank/DDBJ databases">
        <title>Chitinophaga sp. K3CV102501T nov., isolated from isolated from a monsoon evergreen broad-leaved forest soil.</title>
        <authorList>
            <person name="Lv Y."/>
        </authorList>
    </citation>
    <scope>NUCLEOTIDE SEQUENCE [LARGE SCALE GENOMIC DNA]</scope>
    <source>
        <strain evidence="5 6">GDMCC 1.1325</strain>
    </source>
</reference>
<dbReference type="GO" id="GO:0003700">
    <property type="term" value="F:DNA-binding transcription factor activity"/>
    <property type="evidence" value="ECO:0007669"/>
    <property type="project" value="InterPro"/>
</dbReference>
<dbReference type="AlphaFoldDB" id="A0A365XSD7"/>
<protein>
    <recommendedName>
        <fullName evidence="4">HTH araC/xylS-type domain-containing protein</fullName>
    </recommendedName>
</protein>
<dbReference type="InterPro" id="IPR009057">
    <property type="entry name" value="Homeodomain-like_sf"/>
</dbReference>
<feature type="domain" description="HTH araC/xylS-type" evidence="4">
    <location>
        <begin position="276"/>
        <end position="373"/>
    </location>
</feature>
<keyword evidence="1" id="KW-0805">Transcription regulation</keyword>
<dbReference type="SMART" id="SM00342">
    <property type="entry name" value="HTH_ARAC"/>
    <property type="match status" value="1"/>
</dbReference>
<dbReference type="PROSITE" id="PS01124">
    <property type="entry name" value="HTH_ARAC_FAMILY_2"/>
    <property type="match status" value="1"/>
</dbReference>
<keyword evidence="6" id="KW-1185">Reference proteome</keyword>
<dbReference type="OrthoDB" id="799767at2"/>
<name>A0A365XSD7_9BACT</name>
<gene>
    <name evidence="5" type="ORF">DF182_22455</name>
</gene>
<dbReference type="GO" id="GO:0043565">
    <property type="term" value="F:sequence-specific DNA binding"/>
    <property type="evidence" value="ECO:0007669"/>
    <property type="project" value="InterPro"/>
</dbReference>
<dbReference type="PANTHER" id="PTHR47893:SF1">
    <property type="entry name" value="REGULATORY PROTEIN PCHR"/>
    <property type="match status" value="1"/>
</dbReference>
<dbReference type="PROSITE" id="PS00041">
    <property type="entry name" value="HTH_ARAC_FAMILY_1"/>
    <property type="match status" value="1"/>
</dbReference>
<evidence type="ECO:0000256" key="1">
    <source>
        <dbReference type="ARBA" id="ARBA00023015"/>
    </source>
</evidence>
<dbReference type="PRINTS" id="PR00032">
    <property type="entry name" value="HTHARAC"/>
</dbReference>
<keyword evidence="2" id="KW-0238">DNA-binding</keyword>
<dbReference type="InterPro" id="IPR053142">
    <property type="entry name" value="PchR_regulatory_protein"/>
</dbReference>
<dbReference type="Proteomes" id="UP000253410">
    <property type="component" value="Unassembled WGS sequence"/>
</dbReference>
<evidence type="ECO:0000313" key="5">
    <source>
        <dbReference type="EMBL" id="RBL89286.1"/>
    </source>
</evidence>
<dbReference type="EMBL" id="QFFJ01000002">
    <property type="protein sequence ID" value="RBL89286.1"/>
    <property type="molecule type" value="Genomic_DNA"/>
</dbReference>
<comment type="caution">
    <text evidence="5">The sequence shown here is derived from an EMBL/GenBank/DDBJ whole genome shotgun (WGS) entry which is preliminary data.</text>
</comment>
<evidence type="ECO:0000256" key="3">
    <source>
        <dbReference type="ARBA" id="ARBA00023163"/>
    </source>
</evidence>
<organism evidence="5 6">
    <name type="scientific">Chitinophaga flava</name>
    <dbReference type="NCBI Taxonomy" id="2259036"/>
    <lineage>
        <taxon>Bacteria</taxon>
        <taxon>Pseudomonadati</taxon>
        <taxon>Bacteroidota</taxon>
        <taxon>Chitinophagia</taxon>
        <taxon>Chitinophagales</taxon>
        <taxon>Chitinophagaceae</taxon>
        <taxon>Chitinophaga</taxon>
    </lineage>
</organism>
<accession>A0A365XSD7</accession>
<dbReference type="Pfam" id="PF12833">
    <property type="entry name" value="HTH_18"/>
    <property type="match status" value="1"/>
</dbReference>
<dbReference type="PANTHER" id="PTHR47893">
    <property type="entry name" value="REGULATORY PROTEIN PCHR"/>
    <property type="match status" value="1"/>
</dbReference>
<keyword evidence="3" id="KW-0804">Transcription</keyword>
<evidence type="ECO:0000256" key="2">
    <source>
        <dbReference type="ARBA" id="ARBA00023125"/>
    </source>
</evidence>
<evidence type="ECO:0000259" key="4">
    <source>
        <dbReference type="PROSITE" id="PS01124"/>
    </source>
</evidence>
<dbReference type="InterPro" id="IPR018062">
    <property type="entry name" value="HTH_AraC-typ_CS"/>
</dbReference>
<dbReference type="InterPro" id="IPR020449">
    <property type="entry name" value="Tscrpt_reg_AraC-type_HTH"/>
</dbReference>
<dbReference type="SUPFAM" id="SSF46689">
    <property type="entry name" value="Homeodomain-like"/>
    <property type="match status" value="1"/>
</dbReference>
<dbReference type="InterPro" id="IPR018060">
    <property type="entry name" value="HTH_AraC"/>
</dbReference>
<sequence length="373" mass="42690">MESVYIFVDLDGKVEAVITGYSMKKGLKSMREVFSEYYRPLIMSKGRTMYVTTLEQYGNLTETHHTKGMKEQYYTMKPEDGWVGNGSYTSLGGIDVHYSQVSALQPMQVDLVSPDDFVEMHFSLGGRLTAKNTVLQDLSMFDQLQHNLFAVPANSITNYHYSASNEPVVMLEILFRKEYFEGIMHEQSALHNIMLDHISRKEIMAAEQRHAGISPQMLSVLSDIIYCKRTGYYKKLFLEARIMELFLLQTESLEERSGRGGCSFLCDFSADVDKIYFVKEMIDKDPIADYSLIGLSKKAGLNTFKLKKGFKEIFGETVFGYIQELKMEKARRMLLDEGMQVNEVAYMLGYNSPNNFSTAFRKKFGLTPGKMKQ</sequence>
<proteinExistence type="predicted"/>
<dbReference type="Gene3D" id="1.10.10.60">
    <property type="entry name" value="Homeodomain-like"/>
    <property type="match status" value="2"/>
</dbReference>